<evidence type="ECO:0000313" key="2">
    <source>
        <dbReference type="EMBL" id="CAG5043843.1"/>
    </source>
</evidence>
<dbReference type="Proteomes" id="UP000691718">
    <property type="component" value="Unassembled WGS sequence"/>
</dbReference>
<proteinExistence type="predicted"/>
<protein>
    <submittedName>
        <fullName evidence="2">(apollo) hypothetical protein</fullName>
    </submittedName>
</protein>
<feature type="region of interest" description="Disordered" evidence="1">
    <location>
        <begin position="1"/>
        <end position="20"/>
    </location>
</feature>
<evidence type="ECO:0000256" key="1">
    <source>
        <dbReference type="SAM" id="MobiDB-lite"/>
    </source>
</evidence>
<comment type="caution">
    <text evidence="2">The sequence shown here is derived from an EMBL/GenBank/DDBJ whole genome shotgun (WGS) entry which is preliminary data.</text>
</comment>
<dbReference type="EMBL" id="CAJQZP010001407">
    <property type="protein sequence ID" value="CAG5043843.1"/>
    <property type="molecule type" value="Genomic_DNA"/>
</dbReference>
<keyword evidence="3" id="KW-1185">Reference proteome</keyword>
<organism evidence="2 3">
    <name type="scientific">Parnassius apollo</name>
    <name type="common">Apollo butterfly</name>
    <name type="synonym">Papilio apollo</name>
    <dbReference type="NCBI Taxonomy" id="110799"/>
    <lineage>
        <taxon>Eukaryota</taxon>
        <taxon>Metazoa</taxon>
        <taxon>Ecdysozoa</taxon>
        <taxon>Arthropoda</taxon>
        <taxon>Hexapoda</taxon>
        <taxon>Insecta</taxon>
        <taxon>Pterygota</taxon>
        <taxon>Neoptera</taxon>
        <taxon>Endopterygota</taxon>
        <taxon>Lepidoptera</taxon>
        <taxon>Glossata</taxon>
        <taxon>Ditrysia</taxon>
        <taxon>Papilionoidea</taxon>
        <taxon>Papilionidae</taxon>
        <taxon>Parnassiinae</taxon>
        <taxon>Parnassini</taxon>
        <taxon>Parnassius</taxon>
        <taxon>Parnassius</taxon>
    </lineage>
</organism>
<dbReference type="AlphaFoldDB" id="A0A8S3Y0S7"/>
<sequence>MRHKARFIYDPGRSASDPEQLESMVCTHSSGDEDTIDLNTPITSPINQKTSKFAADAPRLILSNWRSCGCSASDPEQLESMVCTHSSGDEDMIDLNTPTTSPINQKTSKFAADVSSSDPEKLESMVCTHSSGDEDTIDLNIPTTYPINQKTSKFAADAPRLILSNWRARCAHTAAGMRTRST</sequence>
<name>A0A8S3Y0S7_PARAO</name>
<reference evidence="2" key="1">
    <citation type="submission" date="2021-04" db="EMBL/GenBank/DDBJ databases">
        <authorList>
            <person name="Tunstrom K."/>
        </authorList>
    </citation>
    <scope>NUCLEOTIDE SEQUENCE</scope>
</reference>
<gene>
    <name evidence="2" type="ORF">PAPOLLO_LOCUS22828</name>
</gene>
<evidence type="ECO:0000313" key="3">
    <source>
        <dbReference type="Proteomes" id="UP000691718"/>
    </source>
</evidence>
<accession>A0A8S3Y0S7</accession>